<proteinExistence type="predicted"/>
<accession>A0A2K9EUN1</accession>
<reference evidence="2 3" key="1">
    <citation type="submission" date="2017-12" db="EMBL/GenBank/DDBJ databases">
        <authorList>
            <person name="Hurst M.R.H."/>
        </authorList>
    </citation>
    <scope>NUCLEOTIDE SEQUENCE [LARGE SCALE GENOMIC DNA]</scope>
    <source>
        <strain evidence="2 3">BM15</strain>
    </source>
</reference>
<name>A0A2K9EUN1_9RHOB</name>
<evidence type="ECO:0000313" key="2">
    <source>
        <dbReference type="EMBL" id="AUH34576.1"/>
    </source>
</evidence>
<keyword evidence="2" id="KW-0808">Transferase</keyword>
<protein>
    <submittedName>
        <fullName evidence="2">Polyphosphate kinase</fullName>
    </submittedName>
</protein>
<dbReference type="OrthoDB" id="8451710at2"/>
<dbReference type="GO" id="GO:0016301">
    <property type="term" value="F:kinase activity"/>
    <property type="evidence" value="ECO:0007669"/>
    <property type="project" value="UniProtKB-KW"/>
</dbReference>
<dbReference type="AlphaFoldDB" id="A0A2K9EUN1"/>
<dbReference type="Pfam" id="PF13468">
    <property type="entry name" value="Glyoxalase_3"/>
    <property type="match status" value="1"/>
</dbReference>
<dbReference type="Proteomes" id="UP000233742">
    <property type="component" value="Chromosome"/>
</dbReference>
<dbReference type="KEGG" id="paro:CUV01_15370"/>
<sequence>MAAPAFDHIVIAAETLAEGEVWLTDLLGAAPEPGGKHGFMGTHNRLWRLGDREYLELIAIDPDATPPPYPRWFGLDQFGGPPRLVAWVIRTSPLQPQPSSSVMQAARGDLRWQITIPDSGTSAQDGVAPLQIDWGDGPHPADRMPDHGLRLTGLNLAHAKQPAILPDDPRIKVRTGAARLTARLSTPRGEVVL</sequence>
<dbReference type="InterPro" id="IPR029068">
    <property type="entry name" value="Glyas_Bleomycin-R_OHBP_Dase"/>
</dbReference>
<evidence type="ECO:0000259" key="1">
    <source>
        <dbReference type="Pfam" id="PF13468"/>
    </source>
</evidence>
<feature type="domain" description="Glyoxalase-like" evidence="1">
    <location>
        <begin position="6"/>
        <end position="163"/>
    </location>
</feature>
<keyword evidence="3" id="KW-1185">Reference proteome</keyword>
<dbReference type="RefSeq" id="WP_101461237.1">
    <property type="nucleotide sequence ID" value="NZ_CP025408.1"/>
</dbReference>
<dbReference type="EMBL" id="CP025408">
    <property type="protein sequence ID" value="AUH34576.1"/>
    <property type="molecule type" value="Genomic_DNA"/>
</dbReference>
<keyword evidence="2" id="KW-0418">Kinase</keyword>
<evidence type="ECO:0000313" key="3">
    <source>
        <dbReference type="Proteomes" id="UP000233742"/>
    </source>
</evidence>
<dbReference type="Gene3D" id="3.10.180.10">
    <property type="entry name" value="2,3-Dihydroxybiphenyl 1,2-Dioxygenase, domain 1"/>
    <property type="match status" value="1"/>
</dbReference>
<organism evidence="2 3">
    <name type="scientific">Paracoccus tegillarcae</name>
    <dbReference type="NCBI Taxonomy" id="1529068"/>
    <lineage>
        <taxon>Bacteria</taxon>
        <taxon>Pseudomonadati</taxon>
        <taxon>Pseudomonadota</taxon>
        <taxon>Alphaproteobacteria</taxon>
        <taxon>Rhodobacterales</taxon>
        <taxon>Paracoccaceae</taxon>
        <taxon>Paracoccus</taxon>
    </lineage>
</organism>
<dbReference type="InterPro" id="IPR025870">
    <property type="entry name" value="Glyoxalase-like_dom"/>
</dbReference>
<gene>
    <name evidence="2" type="ORF">CUV01_15370</name>
</gene>